<sequence>MGDKTPLGRRSMVGAPPSIRPARTPKPTSALRQATLKKKGSKDVDEKQSEEYSEENSERETAESGHEEIDQEPKDKKRKKKLTEYTIKRKARDAAKAEAVNLRKKQIEEGVIDEEGKRSKRKSERNFQEPEPTPEPEPEEEEDSGAKPPKIRGYSPFQLLADHLLRKLMGKDPEEYFAFPVTPSMAPDYHEVITNPMDFSAMRQKIEDDKYEEIPQMRGDAELIVSNALAYNHPNTVYHLAATRLAHIVRFYFSDQHLRYLFHMMPRAREIPFEKIGLSPLAPLPKRFENKRREALHDPYGGKELLEKIPTAQSTRLTTRVPLLKNSHLAFIDNKDGATVLNILTAMGPSDKKEARLIDIVGPLEEGTPGMFTPIETRPNQTPITYLDYGPYSSFAPQFDSTWASMDKEESDLFLRTYGDRENVADALSLRSMVTNTNDHMLKVVDEFLDGLTDGEHSRTIRQLEKTNGKVVIKKEEPDLNTLLHEVETIGNLGLDTSVIGEIQARLKAEHELSIQQQLDRQGQALVDLTEMQRRRLSQQPPLTLTKVSGPSHVEIQLTNKVTTQLVNTIHSFAPPTELVSAPVLHNAMGIDDDDEIMSEFFQ</sequence>
<protein>
    <submittedName>
        <fullName evidence="10">Bromo domain-containing protein</fullName>
    </submittedName>
</protein>
<dbReference type="WBParaSite" id="MBELARI_LOCUS21185.1">
    <property type="protein sequence ID" value="MBELARI_LOCUS21185.1"/>
    <property type="gene ID" value="MBELARI_LOCUS21185"/>
</dbReference>
<dbReference type="SUPFAM" id="SSF47370">
    <property type="entry name" value="Bromodomain"/>
    <property type="match status" value="1"/>
</dbReference>
<evidence type="ECO:0000256" key="5">
    <source>
        <dbReference type="ARBA" id="ARBA00023242"/>
    </source>
</evidence>
<keyword evidence="5" id="KW-0539">Nucleus</keyword>
<accession>A0AAF3F3N9</accession>
<evidence type="ECO:0000256" key="1">
    <source>
        <dbReference type="ARBA" id="ARBA00004123"/>
    </source>
</evidence>
<dbReference type="InterPro" id="IPR021900">
    <property type="entry name" value="DUF3512"/>
</dbReference>
<dbReference type="PANTHER" id="PTHR22881">
    <property type="entry name" value="BROMODOMAIN CONTAINING PROTEIN"/>
    <property type="match status" value="1"/>
</dbReference>
<feature type="compositionally biased region" description="Basic and acidic residues" evidence="7">
    <location>
        <begin position="82"/>
        <end position="96"/>
    </location>
</feature>
<evidence type="ECO:0000256" key="4">
    <source>
        <dbReference type="ARBA" id="ARBA00023163"/>
    </source>
</evidence>
<dbReference type="PANTHER" id="PTHR22881:SF27">
    <property type="entry name" value="BROMODOMAIN CONTAINING 7_9"/>
    <property type="match status" value="1"/>
</dbReference>
<dbReference type="GO" id="GO:0005634">
    <property type="term" value="C:nucleus"/>
    <property type="evidence" value="ECO:0007669"/>
    <property type="project" value="UniProtKB-SubCell"/>
</dbReference>
<reference evidence="10" key="1">
    <citation type="submission" date="2024-02" db="UniProtKB">
        <authorList>
            <consortium name="WormBaseParasite"/>
        </authorList>
    </citation>
    <scope>IDENTIFICATION</scope>
</reference>
<keyword evidence="4" id="KW-0804">Transcription</keyword>
<dbReference type="InterPro" id="IPR051831">
    <property type="entry name" value="Bromodomain_contain_prot"/>
</dbReference>
<keyword evidence="3 6" id="KW-0103">Bromodomain</keyword>
<evidence type="ECO:0000256" key="6">
    <source>
        <dbReference type="PROSITE-ProRule" id="PRU00035"/>
    </source>
</evidence>
<proteinExistence type="predicted"/>
<evidence type="ECO:0000259" key="8">
    <source>
        <dbReference type="PROSITE" id="PS50014"/>
    </source>
</evidence>
<dbReference type="SMART" id="SM00297">
    <property type="entry name" value="BROMO"/>
    <property type="match status" value="1"/>
</dbReference>
<dbReference type="Proteomes" id="UP000887575">
    <property type="component" value="Unassembled WGS sequence"/>
</dbReference>
<dbReference type="GO" id="GO:0006357">
    <property type="term" value="P:regulation of transcription by RNA polymerase II"/>
    <property type="evidence" value="ECO:0007669"/>
    <property type="project" value="TreeGrafter"/>
</dbReference>
<dbReference type="Pfam" id="PF12024">
    <property type="entry name" value="DUF3512"/>
    <property type="match status" value="1"/>
</dbReference>
<dbReference type="PRINTS" id="PR00503">
    <property type="entry name" value="BROMODOMAIN"/>
</dbReference>
<comment type="subcellular location">
    <subcellularLocation>
        <location evidence="1">Nucleus</location>
    </subcellularLocation>
</comment>
<evidence type="ECO:0000256" key="7">
    <source>
        <dbReference type="SAM" id="MobiDB-lite"/>
    </source>
</evidence>
<dbReference type="PROSITE" id="PS50014">
    <property type="entry name" value="BROMODOMAIN_2"/>
    <property type="match status" value="1"/>
</dbReference>
<feature type="compositionally biased region" description="Basic and acidic residues" evidence="7">
    <location>
        <begin position="41"/>
        <end position="75"/>
    </location>
</feature>
<evidence type="ECO:0000313" key="10">
    <source>
        <dbReference type="WBParaSite" id="MBELARI_LOCUS21185.1"/>
    </source>
</evidence>
<keyword evidence="9" id="KW-1185">Reference proteome</keyword>
<dbReference type="InterPro" id="IPR001487">
    <property type="entry name" value="Bromodomain"/>
</dbReference>
<name>A0AAF3F3N9_9BILA</name>
<dbReference type="InterPro" id="IPR036427">
    <property type="entry name" value="Bromodomain-like_sf"/>
</dbReference>
<feature type="domain" description="Bromo" evidence="8">
    <location>
        <begin position="169"/>
        <end position="239"/>
    </location>
</feature>
<feature type="compositionally biased region" description="Acidic residues" evidence="7">
    <location>
        <begin position="132"/>
        <end position="143"/>
    </location>
</feature>
<dbReference type="Gene3D" id="1.20.920.10">
    <property type="entry name" value="Bromodomain-like"/>
    <property type="match status" value="1"/>
</dbReference>
<feature type="region of interest" description="Disordered" evidence="7">
    <location>
        <begin position="1"/>
        <end position="153"/>
    </location>
</feature>
<organism evidence="9 10">
    <name type="scientific">Mesorhabditis belari</name>
    <dbReference type="NCBI Taxonomy" id="2138241"/>
    <lineage>
        <taxon>Eukaryota</taxon>
        <taxon>Metazoa</taxon>
        <taxon>Ecdysozoa</taxon>
        <taxon>Nematoda</taxon>
        <taxon>Chromadorea</taxon>
        <taxon>Rhabditida</taxon>
        <taxon>Rhabditina</taxon>
        <taxon>Rhabditomorpha</taxon>
        <taxon>Rhabditoidea</taxon>
        <taxon>Rhabditidae</taxon>
        <taxon>Mesorhabditinae</taxon>
        <taxon>Mesorhabditis</taxon>
    </lineage>
</organism>
<evidence type="ECO:0000313" key="9">
    <source>
        <dbReference type="Proteomes" id="UP000887575"/>
    </source>
</evidence>
<evidence type="ECO:0000256" key="3">
    <source>
        <dbReference type="ARBA" id="ARBA00023117"/>
    </source>
</evidence>
<dbReference type="Pfam" id="PF00439">
    <property type="entry name" value="Bromodomain"/>
    <property type="match status" value="1"/>
</dbReference>
<evidence type="ECO:0000256" key="2">
    <source>
        <dbReference type="ARBA" id="ARBA00023015"/>
    </source>
</evidence>
<dbReference type="AlphaFoldDB" id="A0AAF3F3N9"/>
<keyword evidence="2" id="KW-0805">Transcription regulation</keyword>